<feature type="transmembrane region" description="Helical" evidence="2">
    <location>
        <begin position="890"/>
        <end position="912"/>
    </location>
</feature>
<evidence type="ECO:0000256" key="1">
    <source>
        <dbReference type="SAM" id="MobiDB-lite"/>
    </source>
</evidence>
<evidence type="ECO:0000313" key="3">
    <source>
        <dbReference type="EMBL" id="KAA8541088.1"/>
    </source>
</evidence>
<evidence type="ECO:0000256" key="2">
    <source>
        <dbReference type="SAM" id="Phobius"/>
    </source>
</evidence>
<dbReference type="Proteomes" id="UP000325577">
    <property type="component" value="Linkage Group LG13"/>
</dbReference>
<sequence>MIRSMKLKTNEKSGNSTDRQEENEQVKPDPMTEMKNEIERKLDQVVIPQGPGHSIFEVPSSLQKLQPDEFIPHLVSIGPYHRNQKHLQGMEKQKWRILRHVLDKTGRSLDCFTNAMFKLEPKTRKCYDKPFENFSRQEFVEMMLLDACFILELLIVAIKGITNCGYNLDDPLFAKWGLSPYIQRDLLMLENQLPLFVLNRLFPLVAHRQSLVDFVQFFLGNTVVGLTLEFFDSILPGLSQNLSKLRSREQTRLHLLDVVLQALCPSSISNCDDRHLQLNVLDLALPRSSKSTSSQANGEEKQPRQHVLDLSLPPFSRCTSSQANCADKQLQFDVIDIPLPPFSRYTSSQTNPENKQPVQTAVLHSVTCLRGASVKFRKKDSTNFTDIEFNQGALNIPPFVIHNFTKSIFLNLMVFEQYYPQCSTNYVTSYVHFIDGLINSAKDVEYLCDKRIIVHRLGSNDNVAILFDNLRRYILSDTNDSNLAKVSQDLNEHLSKYVNPEVTLLGFDKKPGFEVPIRIQELQPEAFIPHVVSIGPYHRNETRLLKMEKHKQRLRQDVLHRTAYSLDYLMGALFDLEVITRNFYDKPFKSFSSREFVEMMLLDACFILELLNVTDKEITDCYNSKDPLFTRRGILSFIKRDLLMLENQLPLFVIKRLFCLTRSKSMKRSLDQLSLQFFDSILPNLSENPPGDPQNCFHLLDLVRQALRPSSNCKDGQHHATRSTQVNSEEKQPFQTAMHSVTRLRGIDVEFRTKDSTKFTNIEFNEGVLFIPPLVIHGSTKSIFLNLMVFEQHYPQCDNYITSYVSFMDGLINSAKDVEYLYKKKIIYHDLGTDEDVASLFNNLRKEIVTLNHDSYLAEVSDNLNRNFNEKWRTRRATLKHEHLKDPWKVISLIAASFLIVFALLQTTYTMLGYHHPHP</sequence>
<feature type="compositionally biased region" description="Polar residues" evidence="1">
    <location>
        <begin position="722"/>
        <end position="732"/>
    </location>
</feature>
<dbReference type="EMBL" id="CM018036">
    <property type="protein sequence ID" value="KAA8541088.1"/>
    <property type="molecule type" value="Genomic_DNA"/>
</dbReference>
<dbReference type="Pfam" id="PF03140">
    <property type="entry name" value="DUF247"/>
    <property type="match status" value="2"/>
</dbReference>
<feature type="region of interest" description="Disordered" evidence="1">
    <location>
        <begin position="710"/>
        <end position="732"/>
    </location>
</feature>
<dbReference type="PANTHER" id="PTHR31170:SF25">
    <property type="entry name" value="BNAA09G04570D PROTEIN"/>
    <property type="match status" value="1"/>
</dbReference>
<organism evidence="3 4">
    <name type="scientific">Nyssa sinensis</name>
    <dbReference type="NCBI Taxonomy" id="561372"/>
    <lineage>
        <taxon>Eukaryota</taxon>
        <taxon>Viridiplantae</taxon>
        <taxon>Streptophyta</taxon>
        <taxon>Embryophyta</taxon>
        <taxon>Tracheophyta</taxon>
        <taxon>Spermatophyta</taxon>
        <taxon>Magnoliopsida</taxon>
        <taxon>eudicotyledons</taxon>
        <taxon>Gunneridae</taxon>
        <taxon>Pentapetalae</taxon>
        <taxon>asterids</taxon>
        <taxon>Cornales</taxon>
        <taxon>Nyssaceae</taxon>
        <taxon>Nyssa</taxon>
    </lineage>
</organism>
<feature type="compositionally biased region" description="Basic and acidic residues" evidence="1">
    <location>
        <begin position="18"/>
        <end position="34"/>
    </location>
</feature>
<reference evidence="3 4" key="1">
    <citation type="submission" date="2019-09" db="EMBL/GenBank/DDBJ databases">
        <title>A chromosome-level genome assembly of the Chinese tupelo Nyssa sinensis.</title>
        <authorList>
            <person name="Yang X."/>
            <person name="Kang M."/>
            <person name="Yang Y."/>
            <person name="Xiong H."/>
            <person name="Wang M."/>
            <person name="Zhang Z."/>
            <person name="Wang Z."/>
            <person name="Wu H."/>
            <person name="Ma T."/>
            <person name="Liu J."/>
            <person name="Xi Z."/>
        </authorList>
    </citation>
    <scope>NUCLEOTIDE SEQUENCE [LARGE SCALE GENOMIC DNA]</scope>
    <source>
        <strain evidence="3">J267</strain>
        <tissue evidence="3">Leaf</tissue>
    </source>
</reference>
<protein>
    <submittedName>
        <fullName evidence="3">Uncharacterized protein</fullName>
    </submittedName>
</protein>
<dbReference type="InterPro" id="IPR004158">
    <property type="entry name" value="DUF247_pln"/>
</dbReference>
<dbReference type="AlphaFoldDB" id="A0A5J5BEP5"/>
<keyword evidence="2" id="KW-1133">Transmembrane helix</keyword>
<gene>
    <name evidence="3" type="ORF">F0562_025051</name>
</gene>
<feature type="region of interest" description="Disordered" evidence="1">
    <location>
        <begin position="1"/>
        <end position="34"/>
    </location>
</feature>
<keyword evidence="4" id="KW-1185">Reference proteome</keyword>
<name>A0A5J5BEP5_9ASTE</name>
<dbReference type="PANTHER" id="PTHR31170">
    <property type="entry name" value="BNAC04G53230D PROTEIN"/>
    <property type="match status" value="1"/>
</dbReference>
<keyword evidence="2" id="KW-0472">Membrane</keyword>
<proteinExistence type="predicted"/>
<accession>A0A5J5BEP5</accession>
<dbReference type="OrthoDB" id="742916at2759"/>
<keyword evidence="2" id="KW-0812">Transmembrane</keyword>
<evidence type="ECO:0000313" key="4">
    <source>
        <dbReference type="Proteomes" id="UP000325577"/>
    </source>
</evidence>